<protein>
    <submittedName>
        <fullName evidence="13">Methyl-accepting chemotaxis protein McpA</fullName>
    </submittedName>
</protein>
<keyword evidence="14" id="KW-1185">Reference proteome</keyword>
<dbReference type="CDD" id="cd12912">
    <property type="entry name" value="PDC2_MCP_like"/>
    <property type="match status" value="1"/>
</dbReference>
<dbReference type="PROSITE" id="PS50885">
    <property type="entry name" value="HAMP"/>
    <property type="match status" value="1"/>
</dbReference>
<dbReference type="Gene3D" id="3.30.450.20">
    <property type="entry name" value="PAS domain"/>
    <property type="match status" value="1"/>
</dbReference>
<dbReference type="InterPro" id="IPR029151">
    <property type="entry name" value="Sensor-like_sf"/>
</dbReference>
<evidence type="ECO:0000256" key="8">
    <source>
        <dbReference type="ARBA" id="ARBA00029447"/>
    </source>
</evidence>
<dbReference type="SMART" id="SM00283">
    <property type="entry name" value="MA"/>
    <property type="match status" value="1"/>
</dbReference>
<keyword evidence="5 10" id="KW-1133">Transmembrane helix</keyword>
<dbReference type="Pfam" id="PF00015">
    <property type="entry name" value="MCPsignal"/>
    <property type="match status" value="1"/>
</dbReference>
<keyword evidence="2" id="KW-1003">Cell membrane</keyword>
<gene>
    <name evidence="13" type="primary">mcpA_8</name>
    <name evidence="13" type="ORF">SPACI_033310</name>
</gene>
<dbReference type="InterPro" id="IPR003660">
    <property type="entry name" value="HAMP_dom"/>
</dbReference>
<evidence type="ECO:0000256" key="1">
    <source>
        <dbReference type="ARBA" id="ARBA00004651"/>
    </source>
</evidence>
<feature type="domain" description="Methyl-accepting transducer" evidence="11">
    <location>
        <begin position="371"/>
        <end position="642"/>
    </location>
</feature>
<evidence type="ECO:0000313" key="14">
    <source>
        <dbReference type="Proteomes" id="UP000216052"/>
    </source>
</evidence>
<organism evidence="13 14">
    <name type="scientific">Sporomusa acidovorans (strain ATCC 49682 / DSM 3132 / Mol)</name>
    <dbReference type="NCBI Taxonomy" id="1123286"/>
    <lineage>
        <taxon>Bacteria</taxon>
        <taxon>Bacillati</taxon>
        <taxon>Bacillota</taxon>
        <taxon>Negativicutes</taxon>
        <taxon>Selenomonadales</taxon>
        <taxon>Sporomusaceae</taxon>
        <taxon>Sporomusa</taxon>
    </lineage>
</organism>
<evidence type="ECO:0000256" key="7">
    <source>
        <dbReference type="ARBA" id="ARBA00023224"/>
    </source>
</evidence>
<reference evidence="13" key="1">
    <citation type="submission" date="2024-05" db="EMBL/GenBank/DDBJ databases">
        <title>Isolation and characterization of Sporomusa carbonis sp. nov., a carboxydotrophic hydrogenogen in the genus of Sporomusa isolated from a charcoal burning pile.</title>
        <authorList>
            <person name="Boeer T."/>
            <person name="Rosenbaum F."/>
            <person name="Eysell L."/>
            <person name="Mueller V."/>
            <person name="Daniel R."/>
            <person name="Poehlein A."/>
        </authorList>
    </citation>
    <scope>NUCLEOTIDE SEQUENCE [LARGE SCALE GENOMIC DNA]</scope>
    <source>
        <strain evidence="13">DSM 3132</strain>
    </source>
</reference>
<keyword evidence="4 10" id="KW-0812">Transmembrane</keyword>
<keyword evidence="3" id="KW-0145">Chemotaxis</keyword>
<dbReference type="Gene3D" id="6.10.340.10">
    <property type="match status" value="1"/>
</dbReference>
<dbReference type="Pfam" id="PF00672">
    <property type="entry name" value="HAMP"/>
    <property type="match status" value="1"/>
</dbReference>
<evidence type="ECO:0000256" key="9">
    <source>
        <dbReference type="PROSITE-ProRule" id="PRU00284"/>
    </source>
</evidence>
<dbReference type="SUPFAM" id="SSF58104">
    <property type="entry name" value="Methyl-accepting chemotaxis protein (MCP) signaling domain"/>
    <property type="match status" value="1"/>
</dbReference>
<evidence type="ECO:0000313" key="13">
    <source>
        <dbReference type="EMBL" id="XFO73245.1"/>
    </source>
</evidence>
<evidence type="ECO:0000256" key="5">
    <source>
        <dbReference type="ARBA" id="ARBA00022989"/>
    </source>
</evidence>
<evidence type="ECO:0000256" key="4">
    <source>
        <dbReference type="ARBA" id="ARBA00022692"/>
    </source>
</evidence>
<feature type="transmembrane region" description="Helical" evidence="10">
    <location>
        <begin position="275"/>
        <end position="298"/>
    </location>
</feature>
<evidence type="ECO:0000256" key="10">
    <source>
        <dbReference type="SAM" id="Phobius"/>
    </source>
</evidence>
<evidence type="ECO:0000259" key="12">
    <source>
        <dbReference type="PROSITE" id="PS50885"/>
    </source>
</evidence>
<dbReference type="CDD" id="cd06225">
    <property type="entry name" value="HAMP"/>
    <property type="match status" value="1"/>
</dbReference>
<dbReference type="PROSITE" id="PS50111">
    <property type="entry name" value="CHEMOTAXIS_TRANSDUC_2"/>
    <property type="match status" value="1"/>
</dbReference>
<accession>A0ABZ3J4W0</accession>
<evidence type="ECO:0000256" key="6">
    <source>
        <dbReference type="ARBA" id="ARBA00023136"/>
    </source>
</evidence>
<dbReference type="Gene3D" id="1.10.287.950">
    <property type="entry name" value="Methyl-accepting chemotaxis protein"/>
    <property type="match status" value="2"/>
</dbReference>
<keyword evidence="7 9" id="KW-0807">Transducer</keyword>
<evidence type="ECO:0000256" key="2">
    <source>
        <dbReference type="ARBA" id="ARBA00022475"/>
    </source>
</evidence>
<dbReference type="SUPFAM" id="SSF103190">
    <property type="entry name" value="Sensory domain-like"/>
    <property type="match status" value="1"/>
</dbReference>
<dbReference type="PANTHER" id="PTHR32089:SF112">
    <property type="entry name" value="LYSOZYME-LIKE PROTEIN-RELATED"/>
    <property type="match status" value="1"/>
</dbReference>
<proteinExistence type="inferred from homology"/>
<evidence type="ECO:0000259" key="11">
    <source>
        <dbReference type="PROSITE" id="PS50111"/>
    </source>
</evidence>
<dbReference type="Proteomes" id="UP000216052">
    <property type="component" value="Chromosome"/>
</dbReference>
<dbReference type="EMBL" id="CP155571">
    <property type="protein sequence ID" value="XFO73245.1"/>
    <property type="molecule type" value="Genomic_DNA"/>
</dbReference>
<sequence>MKSIKIKFAAIVLSLVALALGLLAGLNYWQAQKIIVQDTEQELTSKAQGSAFQISGWLNSQKNEIALIARSPIIASGKQDTIMPYLASELEDAKIYEGLIWIAGNGDSFDHKGVTRNLAEREYFKRSIKGETYISDPIVSKETNKSVTVISVPIRVENRIIGVIAALIHIEELEKLVSEVKSGETGYAYMIRGDGTIIMHPNKELINSISCLIDPNAPPTLKAATEKMIKGEQGIVRYENFGSKRYLAYAPIAGCNWSIGVNVPENEVRAKLNTFTWTSVGISLLVLIIAAAIVLLLASKFAKPLKKLESAAGCIADGDLTLSDINVYSQDEMGHVARAFETMTANLRRLVQHINGSSEQVAASSQELTANSEQVAQVAGQVSSSITDTAQSVERQVKAVEEALSMVEKITSGAQEEAAKTENSIAIATKAVSAAAAGNSAVESAIQQMNNIRQTVDNSAQVVSELGQQSQEIGQIVETISGLAGQTNLLALNAAIEAARAGEQGRGFAVVAEEVRKLAEQSQEAAKQIAALIGNIQSKTDRAVAAMNTGTQEVKIGSEVVNQAGKSFMDIDTQIKQMAFIAQEAADGMKRLASFSTQVLASMKEIEIICREIAGQTQSISAATEEQSASMEEIASSSHHLAQLAEELQATINKFRM</sequence>
<comment type="subcellular location">
    <subcellularLocation>
        <location evidence="1">Cell membrane</location>
        <topology evidence="1">Multi-pass membrane protein</topology>
    </subcellularLocation>
</comment>
<name>A0ABZ3J4W0_SPOA4</name>
<dbReference type="InterPro" id="IPR033479">
    <property type="entry name" value="dCache_1"/>
</dbReference>
<dbReference type="CDD" id="cd11386">
    <property type="entry name" value="MCP_signal"/>
    <property type="match status" value="1"/>
</dbReference>
<dbReference type="Pfam" id="PF02743">
    <property type="entry name" value="dCache_1"/>
    <property type="match status" value="1"/>
</dbReference>
<comment type="similarity">
    <text evidence="8">Belongs to the methyl-accepting chemotaxis (MCP) protein family.</text>
</comment>
<dbReference type="PANTHER" id="PTHR32089">
    <property type="entry name" value="METHYL-ACCEPTING CHEMOTAXIS PROTEIN MCPB"/>
    <property type="match status" value="1"/>
</dbReference>
<dbReference type="SMART" id="SM00304">
    <property type="entry name" value="HAMP"/>
    <property type="match status" value="1"/>
</dbReference>
<dbReference type="RefSeq" id="WP_169716978.1">
    <property type="nucleotide sequence ID" value="NZ_CP155571.1"/>
</dbReference>
<keyword evidence="6 10" id="KW-0472">Membrane</keyword>
<feature type="domain" description="HAMP" evidence="12">
    <location>
        <begin position="299"/>
        <end position="352"/>
    </location>
</feature>
<dbReference type="InterPro" id="IPR004089">
    <property type="entry name" value="MCPsignal_dom"/>
</dbReference>
<dbReference type="CDD" id="cd12914">
    <property type="entry name" value="PDC1_DGC_like"/>
    <property type="match status" value="1"/>
</dbReference>
<evidence type="ECO:0000256" key="3">
    <source>
        <dbReference type="ARBA" id="ARBA00022500"/>
    </source>
</evidence>